<dbReference type="AlphaFoldDB" id="A0A1F6CCF5"/>
<dbReference type="EMBL" id="MFKF01000282">
    <property type="protein sequence ID" value="OGG46876.1"/>
    <property type="molecule type" value="Genomic_DNA"/>
</dbReference>
<accession>A0A1F6CCF5</accession>
<gene>
    <name evidence="3" type="ORF">A3F84_00370</name>
</gene>
<keyword evidence="1" id="KW-0175">Coiled coil</keyword>
<evidence type="ECO:0000256" key="2">
    <source>
        <dbReference type="SAM" id="Phobius"/>
    </source>
</evidence>
<keyword evidence="2" id="KW-0472">Membrane</keyword>
<feature type="transmembrane region" description="Helical" evidence="2">
    <location>
        <begin position="130"/>
        <end position="151"/>
    </location>
</feature>
<keyword evidence="2" id="KW-1133">Transmembrane helix</keyword>
<evidence type="ECO:0008006" key="5">
    <source>
        <dbReference type="Google" id="ProtNLM"/>
    </source>
</evidence>
<keyword evidence="2" id="KW-0812">Transmembrane</keyword>
<evidence type="ECO:0000313" key="3">
    <source>
        <dbReference type="EMBL" id="OGG46876.1"/>
    </source>
</evidence>
<evidence type="ECO:0000313" key="4">
    <source>
        <dbReference type="Proteomes" id="UP000178606"/>
    </source>
</evidence>
<name>A0A1F6CCF5_HANXR</name>
<comment type="caution">
    <text evidence="3">The sequence shown here is derived from an EMBL/GenBank/DDBJ whole genome shotgun (WGS) entry which is preliminary data.</text>
</comment>
<protein>
    <recommendedName>
        <fullName evidence="5">t-SNARE coiled-coil homology domain-containing protein</fullName>
    </recommendedName>
</protein>
<dbReference type="Gene3D" id="1.20.5.170">
    <property type="match status" value="1"/>
</dbReference>
<dbReference type="Proteomes" id="UP000178606">
    <property type="component" value="Unassembled WGS sequence"/>
</dbReference>
<sequence length="152" mass="17008">MRMGASSTTGRLATVAPAILLDFIPCSAYPMAGDIQINGEDDMAEERSATMIGGVEAEVRALRNDSERRFDSLEQSMARMEGRFEQMDKRIGELSSQLDKRLSSMETAIDKRLSSTETTVGDLRRDIRQVFYFVCGAVIVPILIEVFRRVVH</sequence>
<reference evidence="3 4" key="1">
    <citation type="journal article" date="2016" name="Nat. Commun.">
        <title>Thousands of microbial genomes shed light on interconnected biogeochemical processes in an aquifer system.</title>
        <authorList>
            <person name="Anantharaman K."/>
            <person name="Brown C.T."/>
            <person name="Hug L.A."/>
            <person name="Sharon I."/>
            <person name="Castelle C.J."/>
            <person name="Probst A.J."/>
            <person name="Thomas B.C."/>
            <person name="Singh A."/>
            <person name="Wilkins M.J."/>
            <person name="Karaoz U."/>
            <person name="Brodie E.L."/>
            <person name="Williams K.H."/>
            <person name="Hubbard S.S."/>
            <person name="Banfield J.F."/>
        </authorList>
    </citation>
    <scope>NUCLEOTIDE SEQUENCE [LARGE SCALE GENOMIC DNA]</scope>
    <source>
        <strain evidence="4">RIFCSPLOWO2_12_FULL_64_10</strain>
    </source>
</reference>
<proteinExistence type="predicted"/>
<feature type="coiled-coil region" evidence="1">
    <location>
        <begin position="63"/>
        <end position="90"/>
    </location>
</feature>
<organism evidence="3 4">
    <name type="scientific">Handelsmanbacteria sp. (strain RIFCSPLOWO2_12_FULL_64_10)</name>
    <dbReference type="NCBI Taxonomy" id="1817868"/>
    <lineage>
        <taxon>Bacteria</taxon>
        <taxon>Candidatus Handelsmaniibacteriota</taxon>
    </lineage>
</organism>
<evidence type="ECO:0000256" key="1">
    <source>
        <dbReference type="SAM" id="Coils"/>
    </source>
</evidence>